<protein>
    <recommendedName>
        <fullName evidence="2">histidine kinase</fullName>
        <ecNumber evidence="2">2.7.13.3</ecNumber>
    </recommendedName>
</protein>
<feature type="domain" description="PAC" evidence="9">
    <location>
        <begin position="454"/>
        <end position="506"/>
    </location>
</feature>
<dbReference type="SUPFAM" id="SSF55874">
    <property type="entry name" value="ATPase domain of HSP90 chaperone/DNA topoisomerase II/histidine kinase"/>
    <property type="match status" value="1"/>
</dbReference>
<dbReference type="SMART" id="SM00091">
    <property type="entry name" value="PAS"/>
    <property type="match status" value="4"/>
</dbReference>
<feature type="region of interest" description="Disordered" evidence="6">
    <location>
        <begin position="1"/>
        <end position="20"/>
    </location>
</feature>
<dbReference type="CDD" id="cd00130">
    <property type="entry name" value="PAS"/>
    <property type="match status" value="3"/>
</dbReference>
<dbReference type="Gene3D" id="6.10.250.2580">
    <property type="match status" value="1"/>
</dbReference>
<dbReference type="InterPro" id="IPR013656">
    <property type="entry name" value="PAS_4"/>
</dbReference>
<dbReference type="RefSeq" id="WP_160746337.1">
    <property type="nucleotide sequence ID" value="NZ_WTYK01000003.1"/>
</dbReference>
<dbReference type="Pfam" id="PF08448">
    <property type="entry name" value="PAS_4"/>
    <property type="match status" value="2"/>
</dbReference>
<dbReference type="Gene3D" id="3.30.565.10">
    <property type="entry name" value="Histidine kinase-like ATPase, C-terminal domain"/>
    <property type="match status" value="1"/>
</dbReference>
<dbReference type="OrthoDB" id="9789238at2"/>
<dbReference type="PROSITE" id="PS50112">
    <property type="entry name" value="PAS"/>
    <property type="match status" value="3"/>
</dbReference>
<dbReference type="PANTHER" id="PTHR43304:SF1">
    <property type="entry name" value="PAC DOMAIN-CONTAINING PROTEIN"/>
    <property type="match status" value="1"/>
</dbReference>
<evidence type="ECO:0000313" key="10">
    <source>
        <dbReference type="EMBL" id="MXP41494.1"/>
    </source>
</evidence>
<dbReference type="Gene3D" id="1.10.287.130">
    <property type="match status" value="1"/>
</dbReference>
<keyword evidence="4" id="KW-0808">Transferase</keyword>
<evidence type="ECO:0000259" key="9">
    <source>
        <dbReference type="PROSITE" id="PS50113"/>
    </source>
</evidence>
<gene>
    <name evidence="10" type="ORF">GRI75_07535</name>
</gene>
<dbReference type="InterPro" id="IPR001610">
    <property type="entry name" value="PAC"/>
</dbReference>
<feature type="domain" description="PAS" evidence="8">
    <location>
        <begin position="136"/>
        <end position="206"/>
    </location>
</feature>
<dbReference type="SUPFAM" id="SSF55785">
    <property type="entry name" value="PYP-like sensor domain (PAS domain)"/>
    <property type="match status" value="4"/>
</dbReference>
<dbReference type="PANTHER" id="PTHR43304">
    <property type="entry name" value="PHYTOCHROME-LIKE PROTEIN CPH1"/>
    <property type="match status" value="1"/>
</dbReference>
<comment type="catalytic activity">
    <reaction evidence="1">
        <text>ATP + protein L-histidine = ADP + protein N-phospho-L-histidine.</text>
        <dbReference type="EC" id="2.7.13.3"/>
    </reaction>
</comment>
<evidence type="ECO:0000256" key="4">
    <source>
        <dbReference type="ARBA" id="ARBA00022679"/>
    </source>
</evidence>
<sequence length="750" mass="82398">MTEPARRPTEQSADEPAGQGTALPLELLDATSDCVMVLDADWRIAYLNAQAIAELGDRDLLGSSVWEAFPYVIGTKTESALRRVAATRKSEAFEALSASPSAAWYDVDLVPFGALLVVYFRNITKQRRAAEELLRRHNELDTVLSRAGVGIMQYAENHRLIVINDRFCKILGRTREELDGLSMEAFTHPDDIPGNVGLLNRHAQSETPFYLEKRYVRPNGEVVWCSVAISFVRHSETNEPTTIVVAREITDEVEARQKAADTQTLLRGVIDGAEDLIFVKDTQGGVVLANKKMTEDFGVSAGQAGGAQFPELSRRFEEQDQQVIRTGQRLMIEEEVPTPDGIRTFQTIKVPWQRDGVTKGVIAISRDISERVRNEQALRESEERFRLAALATGDAIWEWDLVRDTIVWSSSSASLTGESPGEGFDWWHERIHPDDREAVVNSLARFAEGAEQRWESEYRFLRASGSYGCILDRGFLLRDEAGNVVRMIGAMSDITERVEAQERINRLQAELVHISRISAMETMGSTLAHEINQPLTAAGNYLLGARRMIDAGEPLDSAEVKDGLRQAQAEITRAGEIVRRVRRMVEHGTAEMHPVPLLDSVGAALRMAIPAPHAAGITVSTDVPADVEVMADPVQLQQVLFNLLRNSAEAVANSERKNIGITAEVQAGEVVIRVNDRGEGVRPDIVDRLFSAFASTKPGGLGVGLSICRTIVEAHGGKIWAENRPGGGAVFAFTLRAAPAGEELSPAVAG</sequence>
<evidence type="ECO:0000256" key="1">
    <source>
        <dbReference type="ARBA" id="ARBA00000085"/>
    </source>
</evidence>
<dbReference type="InterPro" id="IPR003661">
    <property type="entry name" value="HisK_dim/P_dom"/>
</dbReference>
<dbReference type="NCBIfam" id="TIGR00229">
    <property type="entry name" value="sensory_box"/>
    <property type="match status" value="3"/>
</dbReference>
<dbReference type="Pfam" id="PF02518">
    <property type="entry name" value="HATPase_c"/>
    <property type="match status" value="1"/>
</dbReference>
<dbReference type="InterPro" id="IPR000700">
    <property type="entry name" value="PAS-assoc_C"/>
</dbReference>
<dbReference type="PROSITE" id="PS50109">
    <property type="entry name" value="HIS_KIN"/>
    <property type="match status" value="1"/>
</dbReference>
<dbReference type="GO" id="GO:0000155">
    <property type="term" value="F:phosphorelay sensor kinase activity"/>
    <property type="evidence" value="ECO:0007669"/>
    <property type="project" value="InterPro"/>
</dbReference>
<evidence type="ECO:0000256" key="2">
    <source>
        <dbReference type="ARBA" id="ARBA00012438"/>
    </source>
</evidence>
<evidence type="ECO:0000313" key="11">
    <source>
        <dbReference type="Proteomes" id="UP000469159"/>
    </source>
</evidence>
<evidence type="ECO:0000256" key="5">
    <source>
        <dbReference type="ARBA" id="ARBA00022777"/>
    </source>
</evidence>
<dbReference type="Gene3D" id="3.30.450.20">
    <property type="entry name" value="PAS domain"/>
    <property type="match status" value="4"/>
</dbReference>
<keyword evidence="11" id="KW-1185">Reference proteome</keyword>
<name>A0A6I4UUL3_9SPHN</name>
<dbReference type="InterPro" id="IPR005467">
    <property type="entry name" value="His_kinase_dom"/>
</dbReference>
<proteinExistence type="predicted"/>
<keyword evidence="5" id="KW-0418">Kinase</keyword>
<evidence type="ECO:0000259" key="8">
    <source>
        <dbReference type="PROSITE" id="PS50112"/>
    </source>
</evidence>
<dbReference type="SMART" id="SM00387">
    <property type="entry name" value="HATPase_c"/>
    <property type="match status" value="1"/>
</dbReference>
<feature type="domain" description="PAS" evidence="8">
    <location>
        <begin position="262"/>
        <end position="335"/>
    </location>
</feature>
<dbReference type="InterPro" id="IPR000014">
    <property type="entry name" value="PAS"/>
</dbReference>
<evidence type="ECO:0000256" key="3">
    <source>
        <dbReference type="ARBA" id="ARBA00022553"/>
    </source>
</evidence>
<dbReference type="InterPro" id="IPR036890">
    <property type="entry name" value="HATPase_C_sf"/>
</dbReference>
<dbReference type="CDD" id="cd00082">
    <property type="entry name" value="HisKA"/>
    <property type="match status" value="1"/>
</dbReference>
<dbReference type="InterPro" id="IPR052162">
    <property type="entry name" value="Sensor_kinase/Photoreceptor"/>
</dbReference>
<keyword evidence="3" id="KW-0597">Phosphoprotein</keyword>
<dbReference type="Proteomes" id="UP000469159">
    <property type="component" value="Unassembled WGS sequence"/>
</dbReference>
<dbReference type="PROSITE" id="PS50113">
    <property type="entry name" value="PAC"/>
    <property type="match status" value="2"/>
</dbReference>
<dbReference type="EMBL" id="WTYK01000003">
    <property type="protein sequence ID" value="MXP41494.1"/>
    <property type="molecule type" value="Genomic_DNA"/>
</dbReference>
<dbReference type="AlphaFoldDB" id="A0A6I4UUL3"/>
<dbReference type="InterPro" id="IPR003594">
    <property type="entry name" value="HATPase_dom"/>
</dbReference>
<dbReference type="PRINTS" id="PR00344">
    <property type="entry name" value="BCTRLSENSOR"/>
</dbReference>
<organism evidence="10 11">
    <name type="scientific">Croceibacterium soli</name>
    <dbReference type="NCBI Taxonomy" id="1739690"/>
    <lineage>
        <taxon>Bacteria</taxon>
        <taxon>Pseudomonadati</taxon>
        <taxon>Pseudomonadota</taxon>
        <taxon>Alphaproteobacteria</taxon>
        <taxon>Sphingomonadales</taxon>
        <taxon>Erythrobacteraceae</taxon>
        <taxon>Croceibacterium</taxon>
    </lineage>
</organism>
<dbReference type="InterPro" id="IPR035965">
    <property type="entry name" value="PAS-like_dom_sf"/>
</dbReference>
<dbReference type="InterPro" id="IPR013655">
    <property type="entry name" value="PAS_fold_3"/>
</dbReference>
<dbReference type="Pfam" id="PF08447">
    <property type="entry name" value="PAS_3"/>
    <property type="match status" value="2"/>
</dbReference>
<accession>A0A6I4UUL3</accession>
<feature type="domain" description="PAC" evidence="9">
    <location>
        <begin position="209"/>
        <end position="261"/>
    </location>
</feature>
<dbReference type="InterPro" id="IPR004358">
    <property type="entry name" value="Sig_transdc_His_kin-like_C"/>
</dbReference>
<dbReference type="SMART" id="SM00086">
    <property type="entry name" value="PAC"/>
    <property type="match status" value="3"/>
</dbReference>
<feature type="domain" description="Histidine kinase" evidence="7">
    <location>
        <begin position="526"/>
        <end position="739"/>
    </location>
</feature>
<evidence type="ECO:0000259" key="7">
    <source>
        <dbReference type="PROSITE" id="PS50109"/>
    </source>
</evidence>
<evidence type="ECO:0000256" key="6">
    <source>
        <dbReference type="SAM" id="MobiDB-lite"/>
    </source>
</evidence>
<feature type="domain" description="PAS" evidence="8">
    <location>
        <begin position="381"/>
        <end position="450"/>
    </location>
</feature>
<reference evidence="10 11" key="1">
    <citation type="submission" date="2019-12" db="EMBL/GenBank/DDBJ databases">
        <title>Genomic-based taxomic classification of the family Erythrobacteraceae.</title>
        <authorList>
            <person name="Xu L."/>
        </authorList>
    </citation>
    <scope>NUCLEOTIDE SEQUENCE [LARGE SCALE GENOMIC DNA]</scope>
    <source>
        <strain evidence="10 11">MCCC 1K02066</strain>
    </source>
</reference>
<comment type="caution">
    <text evidence="10">The sequence shown here is derived from an EMBL/GenBank/DDBJ whole genome shotgun (WGS) entry which is preliminary data.</text>
</comment>
<dbReference type="EC" id="2.7.13.3" evidence="2"/>